<dbReference type="EMBL" id="CP021920">
    <property type="protein sequence ID" value="ASB87387.1"/>
    <property type="molecule type" value="Genomic_DNA"/>
</dbReference>
<evidence type="ECO:0000259" key="4">
    <source>
        <dbReference type="PROSITE" id="PS50977"/>
    </source>
</evidence>
<organism evidence="5 6">
    <name type="scientific">Bacillus sonorensis</name>
    <dbReference type="NCBI Taxonomy" id="119858"/>
    <lineage>
        <taxon>Bacteria</taxon>
        <taxon>Bacillati</taxon>
        <taxon>Bacillota</taxon>
        <taxon>Bacilli</taxon>
        <taxon>Bacillales</taxon>
        <taxon>Bacillaceae</taxon>
        <taxon>Bacillus</taxon>
    </lineage>
</organism>
<dbReference type="SUPFAM" id="SSF46689">
    <property type="entry name" value="Homeodomain-like"/>
    <property type="match status" value="1"/>
</dbReference>
<dbReference type="InterPro" id="IPR036271">
    <property type="entry name" value="Tet_transcr_reg_TetR-rel_C_sf"/>
</dbReference>
<sequence length="203" mass="24203">MPLQLYDKEQILETCLAVFARHGYAKTSTGMLAEAAGISKALIFHHFKSKKDLYLSLLDYCLDKVKKHLSIDDLPHDEDFFEAKEKLSLAKLEFFRKYPDVYKVTMETFHTPPSELKEEIAERYGEQFAFRDRFWKQLFAKVPLREGVNREEAFELIMLAIKHFEHRFLSEASDEHEFDEAYHKRLLDERNRFLNMIRFGIER</sequence>
<dbReference type="InterPro" id="IPR023772">
    <property type="entry name" value="DNA-bd_HTH_TetR-type_CS"/>
</dbReference>
<proteinExistence type="predicted"/>
<accession>A0ABN5A9M9</accession>
<reference evidence="5 6" key="1">
    <citation type="submission" date="2017-06" db="EMBL/GenBank/DDBJ databases">
        <title>Genome sequence of Bacillus sonorensis strain SRCM101395.</title>
        <authorList>
            <person name="Cho S.H."/>
        </authorList>
    </citation>
    <scope>NUCLEOTIDE SEQUENCE [LARGE SCALE GENOMIC DNA]</scope>
    <source>
        <strain evidence="5 6">SRCM101395</strain>
    </source>
</reference>
<dbReference type="Pfam" id="PF00440">
    <property type="entry name" value="TetR_N"/>
    <property type="match status" value="1"/>
</dbReference>
<evidence type="ECO:0000256" key="2">
    <source>
        <dbReference type="ARBA" id="ARBA00023125"/>
    </source>
</evidence>
<feature type="DNA-binding region" description="H-T-H motif" evidence="3">
    <location>
        <begin position="28"/>
        <end position="47"/>
    </location>
</feature>
<dbReference type="SUPFAM" id="SSF48498">
    <property type="entry name" value="Tetracyclin repressor-like, C-terminal domain"/>
    <property type="match status" value="1"/>
</dbReference>
<dbReference type="InterPro" id="IPR009057">
    <property type="entry name" value="Homeodomain-like_sf"/>
</dbReference>
<name>A0ABN5A9M9_9BACI</name>
<dbReference type="Gene3D" id="1.10.357.10">
    <property type="entry name" value="Tetracycline Repressor, domain 2"/>
    <property type="match status" value="1"/>
</dbReference>
<feature type="domain" description="HTH tetR-type" evidence="4">
    <location>
        <begin position="5"/>
        <end position="65"/>
    </location>
</feature>
<dbReference type="Gene3D" id="1.10.10.60">
    <property type="entry name" value="Homeodomain-like"/>
    <property type="match status" value="1"/>
</dbReference>
<evidence type="ECO:0000256" key="3">
    <source>
        <dbReference type="PROSITE-ProRule" id="PRU00335"/>
    </source>
</evidence>
<evidence type="ECO:0000313" key="6">
    <source>
        <dbReference type="Proteomes" id="UP000196877"/>
    </source>
</evidence>
<dbReference type="PROSITE" id="PS01081">
    <property type="entry name" value="HTH_TETR_1"/>
    <property type="match status" value="1"/>
</dbReference>
<dbReference type="PANTHER" id="PTHR43479">
    <property type="entry name" value="ACREF/ENVCD OPERON REPRESSOR-RELATED"/>
    <property type="match status" value="1"/>
</dbReference>
<dbReference type="InterPro" id="IPR050624">
    <property type="entry name" value="HTH-type_Tx_Regulator"/>
</dbReference>
<keyword evidence="1" id="KW-0678">Repressor</keyword>
<dbReference type="InterPro" id="IPR001647">
    <property type="entry name" value="HTH_TetR"/>
</dbReference>
<evidence type="ECO:0000313" key="5">
    <source>
        <dbReference type="EMBL" id="ASB87387.1"/>
    </source>
</evidence>
<gene>
    <name evidence="5" type="ORF">S101395_00833</name>
</gene>
<dbReference type="PANTHER" id="PTHR43479:SF11">
    <property type="entry name" value="ACREF_ENVCD OPERON REPRESSOR-RELATED"/>
    <property type="match status" value="1"/>
</dbReference>
<protein>
    <submittedName>
        <fullName evidence="5">HTH-type transcriptional regulator YerO</fullName>
    </submittedName>
</protein>
<dbReference type="Proteomes" id="UP000196877">
    <property type="component" value="Chromosome"/>
</dbReference>
<evidence type="ECO:0000256" key="1">
    <source>
        <dbReference type="ARBA" id="ARBA00022491"/>
    </source>
</evidence>
<keyword evidence="2 3" id="KW-0238">DNA-binding</keyword>
<keyword evidence="6" id="KW-1185">Reference proteome</keyword>
<dbReference type="PRINTS" id="PR00455">
    <property type="entry name" value="HTHTETR"/>
</dbReference>
<dbReference type="PROSITE" id="PS50977">
    <property type="entry name" value="HTH_TETR_2"/>
    <property type="match status" value="1"/>
</dbReference>